<evidence type="ECO:0000313" key="1">
    <source>
        <dbReference type="EMBL" id="SBW12421.1"/>
    </source>
</evidence>
<organism evidence="1">
    <name type="scientific">uncultured Desulfovibrio sp</name>
    <dbReference type="NCBI Taxonomy" id="167968"/>
    <lineage>
        <taxon>Bacteria</taxon>
        <taxon>Pseudomonadati</taxon>
        <taxon>Thermodesulfobacteriota</taxon>
        <taxon>Desulfovibrionia</taxon>
        <taxon>Desulfovibrionales</taxon>
        <taxon>Desulfovibrionaceae</taxon>
        <taxon>Desulfovibrio</taxon>
        <taxon>environmental samples</taxon>
    </lineage>
</organism>
<sequence length="120" mass="13825">MALALVAVREPSAAKVKVTLEGSVTPSFDRPSLTAVLNSLFNWSRYLVIWLNVTRLPLSRPMASMAYFVSSTMLESWLEILFPLSIWFNELEELLEPEDDELPEVEVLSFWFCHWYSPLV</sequence>
<dbReference type="EMBL" id="FLUP01000002">
    <property type="protein sequence ID" value="SBW12421.1"/>
    <property type="molecule type" value="Genomic_DNA"/>
</dbReference>
<reference evidence="1" key="1">
    <citation type="submission" date="2016-04" db="EMBL/GenBank/DDBJ databases">
        <authorList>
            <person name="Evans L.H."/>
            <person name="Alamgir A."/>
            <person name="Owens N."/>
            <person name="Weber N.D."/>
            <person name="Virtaneva K."/>
            <person name="Barbian K."/>
            <person name="Babar A."/>
            <person name="Rosenke K."/>
        </authorList>
    </citation>
    <scope>NUCLEOTIDE SEQUENCE</scope>
    <source>
        <strain evidence="1">92-2</strain>
    </source>
</reference>
<name>A0A212KL82_9BACT</name>
<gene>
    <name evidence="1" type="ORF">KM92DES2_20502</name>
</gene>
<accession>A0A212KL82</accession>
<dbReference type="AlphaFoldDB" id="A0A212KL82"/>
<protein>
    <submittedName>
        <fullName evidence="1">Uncharacterized protein</fullName>
    </submittedName>
</protein>
<proteinExistence type="predicted"/>